<organism evidence="2 3">
    <name type="scientific">Pan troglodytes</name>
    <name type="common">Chimpanzee</name>
    <dbReference type="NCBI Taxonomy" id="9598"/>
    <lineage>
        <taxon>Eukaryota</taxon>
        <taxon>Metazoa</taxon>
        <taxon>Chordata</taxon>
        <taxon>Craniata</taxon>
        <taxon>Vertebrata</taxon>
        <taxon>Euteleostomi</taxon>
        <taxon>Mammalia</taxon>
        <taxon>Eutheria</taxon>
        <taxon>Euarchontoglires</taxon>
        <taxon>Primates</taxon>
        <taxon>Haplorrhini</taxon>
        <taxon>Catarrhini</taxon>
        <taxon>Hominidae</taxon>
        <taxon>Pan</taxon>
    </lineage>
</organism>
<sequence length="136" mass="14855">EDINVAALGKQQPENISNPLYESTTSAPPEPSYDPFTMKKLQPSWDDLSWATQLQAGETKTGGPTPSPSCLPTQGSSTNEHAQHIRVHSTQGESCLRPVATRKIQLGLNTQNALPPYNPLFSRTLKNGSLRAMTPW</sequence>
<feature type="non-terminal residue" evidence="2">
    <location>
        <position position="1"/>
    </location>
</feature>
<feature type="region of interest" description="Disordered" evidence="1">
    <location>
        <begin position="51"/>
        <end position="82"/>
    </location>
</feature>
<dbReference type="AlphaFoldDB" id="A0A2J8N012"/>
<feature type="region of interest" description="Disordered" evidence="1">
    <location>
        <begin position="1"/>
        <end position="35"/>
    </location>
</feature>
<evidence type="ECO:0000256" key="1">
    <source>
        <dbReference type="SAM" id="MobiDB-lite"/>
    </source>
</evidence>
<feature type="compositionally biased region" description="Polar residues" evidence="1">
    <location>
        <begin position="12"/>
        <end position="27"/>
    </location>
</feature>
<dbReference type="EMBL" id="NBAG03000240">
    <property type="protein sequence ID" value="PNI65103.1"/>
    <property type="molecule type" value="Genomic_DNA"/>
</dbReference>
<reference evidence="2 3" key="1">
    <citation type="submission" date="2017-12" db="EMBL/GenBank/DDBJ databases">
        <title>High-resolution comparative analysis of great ape genomes.</title>
        <authorList>
            <person name="Pollen A."/>
            <person name="Hastie A."/>
            <person name="Hormozdiari F."/>
            <person name="Dougherty M."/>
            <person name="Liu R."/>
            <person name="Chaisson M."/>
            <person name="Hoppe E."/>
            <person name="Hill C."/>
            <person name="Pang A."/>
            <person name="Hillier L."/>
            <person name="Baker C."/>
            <person name="Armstrong J."/>
            <person name="Shendure J."/>
            <person name="Paten B."/>
            <person name="Wilson R."/>
            <person name="Chao H."/>
            <person name="Schneider V."/>
            <person name="Ventura M."/>
            <person name="Kronenberg Z."/>
            <person name="Murali S."/>
            <person name="Gordon D."/>
            <person name="Cantsilieris S."/>
            <person name="Munson K."/>
            <person name="Nelson B."/>
            <person name="Raja A."/>
            <person name="Underwood J."/>
            <person name="Diekhans M."/>
            <person name="Fiddes I."/>
            <person name="Haussler D."/>
            <person name="Eichler E."/>
        </authorList>
    </citation>
    <scope>NUCLEOTIDE SEQUENCE [LARGE SCALE GENOMIC DNA]</scope>
    <source>
        <strain evidence="2">Yerkes chimp pedigree #C0471</strain>
    </source>
</reference>
<dbReference type="Proteomes" id="UP000236370">
    <property type="component" value="Unassembled WGS sequence"/>
</dbReference>
<proteinExistence type="predicted"/>
<evidence type="ECO:0000313" key="2">
    <source>
        <dbReference type="EMBL" id="PNI65103.1"/>
    </source>
</evidence>
<comment type="caution">
    <text evidence="2">The sequence shown here is derived from an EMBL/GenBank/DDBJ whole genome shotgun (WGS) entry which is preliminary data.</text>
</comment>
<gene>
    <name evidence="2" type="ORF">CK820_G0016065</name>
</gene>
<protein>
    <submittedName>
        <fullName evidence="2">STAB2 isoform 2</fullName>
    </submittedName>
</protein>
<feature type="compositionally biased region" description="Polar residues" evidence="1">
    <location>
        <begin position="51"/>
        <end position="80"/>
    </location>
</feature>
<name>A0A2J8N012_PANTR</name>
<evidence type="ECO:0000313" key="3">
    <source>
        <dbReference type="Proteomes" id="UP000236370"/>
    </source>
</evidence>
<accession>A0A2J8N012</accession>
<feature type="non-terminal residue" evidence="2">
    <location>
        <position position="136"/>
    </location>
</feature>